<keyword evidence="2" id="KW-1185">Reference proteome</keyword>
<name>A0A7W5ZHJ0_9BACT</name>
<evidence type="ECO:0008006" key="3">
    <source>
        <dbReference type="Google" id="ProtNLM"/>
    </source>
</evidence>
<dbReference type="AlphaFoldDB" id="A0A7W5ZHJ0"/>
<sequence length="293" mass="31917">MNYIATFFQKFQQITLMGLLLGVFGLASCTDTNQVVFSNQKPVVEAFLVPGKPVSLKLTTVTSYAASSDDADLVSRPITGQTIKIHVSNGKVFTLKEVSEGMYESAATELVTFGLTYTLDFEYKGLPVSAITSIPTRPTGFALSRNVIYRTQIDLSSGTTGGFRPPSGEDRSPIEATWNNPTSDYHFVAFINTETNPTPITILPAETTQSPFARRFNNEPTMASSSSIMPQTFQYFGKHYAVLYRLNADYAALYKSTGTTTQNISTPPTAITNGLGVFTGVNADTLIVNVYQL</sequence>
<comment type="caution">
    <text evidence="1">The sequence shown here is derived from an EMBL/GenBank/DDBJ whole genome shotgun (WGS) entry which is preliminary data.</text>
</comment>
<evidence type="ECO:0000313" key="2">
    <source>
        <dbReference type="Proteomes" id="UP000541352"/>
    </source>
</evidence>
<dbReference type="InterPro" id="IPR025345">
    <property type="entry name" value="DUF4249"/>
</dbReference>
<accession>A0A7W5ZHJ0</accession>
<protein>
    <recommendedName>
        <fullName evidence="3">DUF4249 family protein</fullName>
    </recommendedName>
</protein>
<reference evidence="1 2" key="1">
    <citation type="submission" date="2020-08" db="EMBL/GenBank/DDBJ databases">
        <title>Genomic Encyclopedia of Type Strains, Phase IV (KMG-IV): sequencing the most valuable type-strain genomes for metagenomic binning, comparative biology and taxonomic classification.</title>
        <authorList>
            <person name="Goeker M."/>
        </authorList>
    </citation>
    <scope>NUCLEOTIDE SEQUENCE [LARGE SCALE GENOMIC DNA]</scope>
    <source>
        <strain evidence="1 2">DSM 17976</strain>
    </source>
</reference>
<dbReference type="Proteomes" id="UP000541352">
    <property type="component" value="Unassembled WGS sequence"/>
</dbReference>
<dbReference type="EMBL" id="JACIBY010000002">
    <property type="protein sequence ID" value="MBB3837039.1"/>
    <property type="molecule type" value="Genomic_DNA"/>
</dbReference>
<dbReference type="Pfam" id="PF14054">
    <property type="entry name" value="DUF4249"/>
    <property type="match status" value="1"/>
</dbReference>
<evidence type="ECO:0000313" key="1">
    <source>
        <dbReference type="EMBL" id="MBB3837039.1"/>
    </source>
</evidence>
<gene>
    <name evidence="1" type="ORF">FHS57_001033</name>
</gene>
<organism evidence="1 2">
    <name type="scientific">Runella defluvii</name>
    <dbReference type="NCBI Taxonomy" id="370973"/>
    <lineage>
        <taxon>Bacteria</taxon>
        <taxon>Pseudomonadati</taxon>
        <taxon>Bacteroidota</taxon>
        <taxon>Cytophagia</taxon>
        <taxon>Cytophagales</taxon>
        <taxon>Spirosomataceae</taxon>
        <taxon>Runella</taxon>
    </lineage>
</organism>
<dbReference type="RefSeq" id="WP_183971812.1">
    <property type="nucleotide sequence ID" value="NZ_JACIBY010000002.1"/>
</dbReference>
<proteinExistence type="predicted"/>